<organism evidence="5">
    <name type="scientific">termite gut metagenome</name>
    <dbReference type="NCBI Taxonomy" id="433724"/>
    <lineage>
        <taxon>unclassified sequences</taxon>
        <taxon>metagenomes</taxon>
        <taxon>organismal metagenomes</taxon>
    </lineage>
</organism>
<reference evidence="5" key="1">
    <citation type="submission" date="2019-03" db="EMBL/GenBank/DDBJ databases">
        <title>Single cell metagenomics reveals metabolic interactions within the superorganism composed of flagellate Streblomastix strix and complex community of Bacteroidetes bacteria on its surface.</title>
        <authorList>
            <person name="Treitli S.C."/>
            <person name="Kolisko M."/>
            <person name="Husnik F."/>
            <person name="Keeling P."/>
            <person name="Hampl V."/>
        </authorList>
    </citation>
    <scope>NUCLEOTIDE SEQUENCE</scope>
    <source>
        <strain evidence="5">STM</strain>
    </source>
</reference>
<evidence type="ECO:0000256" key="2">
    <source>
        <dbReference type="ARBA" id="ARBA00022603"/>
    </source>
</evidence>
<protein>
    <submittedName>
        <fullName evidence="5">Modification methylase MboII</fullName>
        <ecNumber evidence="5">2.1.1.72</ecNumber>
    </submittedName>
</protein>
<accession>A0A5J4RZL2</accession>
<dbReference type="PROSITE" id="PS00092">
    <property type="entry name" value="N6_MTASE"/>
    <property type="match status" value="1"/>
</dbReference>
<keyword evidence="3 5" id="KW-0808">Transferase</keyword>
<dbReference type="AlphaFoldDB" id="A0A5J4RZL2"/>
<name>A0A5J4RZL2_9ZZZZ</name>
<dbReference type="GO" id="GO:0008170">
    <property type="term" value="F:N-methyltransferase activity"/>
    <property type="evidence" value="ECO:0007669"/>
    <property type="project" value="InterPro"/>
</dbReference>
<dbReference type="GO" id="GO:0032259">
    <property type="term" value="P:methylation"/>
    <property type="evidence" value="ECO:0007669"/>
    <property type="project" value="UniProtKB-KW"/>
</dbReference>
<dbReference type="SUPFAM" id="SSF53335">
    <property type="entry name" value="S-adenosyl-L-methionine-dependent methyltransferases"/>
    <property type="match status" value="1"/>
</dbReference>
<dbReference type="InterPro" id="IPR002052">
    <property type="entry name" value="DNA_methylase_N6_adenine_CS"/>
</dbReference>
<evidence type="ECO:0000313" key="5">
    <source>
        <dbReference type="EMBL" id="KAA6339259.1"/>
    </source>
</evidence>
<keyword evidence="2 5" id="KW-0489">Methyltransferase</keyword>
<comment type="caution">
    <text evidence="5">The sequence shown here is derived from an EMBL/GenBank/DDBJ whole genome shotgun (WGS) entry which is preliminary data.</text>
</comment>
<dbReference type="GO" id="GO:0003677">
    <property type="term" value="F:DNA binding"/>
    <property type="evidence" value="ECO:0007669"/>
    <property type="project" value="InterPro"/>
</dbReference>
<feature type="domain" description="DNA methylase N-4/N-6" evidence="4">
    <location>
        <begin position="61"/>
        <end position="353"/>
    </location>
</feature>
<dbReference type="Gene3D" id="3.40.50.150">
    <property type="entry name" value="Vaccinia Virus protein VP39"/>
    <property type="match status" value="1"/>
</dbReference>
<gene>
    <name evidence="5" type="ORF">EZS27_012799</name>
</gene>
<dbReference type="InterPro" id="IPR029063">
    <property type="entry name" value="SAM-dependent_MTases_sf"/>
</dbReference>
<dbReference type="GO" id="GO:0009007">
    <property type="term" value="F:site-specific DNA-methyltransferase (adenine-specific) activity"/>
    <property type="evidence" value="ECO:0007669"/>
    <property type="project" value="UniProtKB-EC"/>
</dbReference>
<dbReference type="EMBL" id="SNRY01000551">
    <property type="protein sequence ID" value="KAA6339259.1"/>
    <property type="molecule type" value="Genomic_DNA"/>
</dbReference>
<comment type="similarity">
    <text evidence="1">Belongs to the N(4)/N(6)-methyltransferase family.</text>
</comment>
<dbReference type="InterPro" id="IPR001091">
    <property type="entry name" value="RM_Methyltransferase"/>
</dbReference>
<evidence type="ECO:0000259" key="4">
    <source>
        <dbReference type="Pfam" id="PF01555"/>
    </source>
</evidence>
<evidence type="ECO:0000256" key="1">
    <source>
        <dbReference type="ARBA" id="ARBA00006594"/>
    </source>
</evidence>
<sequence length="509" mass="57577">MPTLNWLSRNEDLKSASQTDYCLLEEVPKFGVGDKDTGNMLIQGDNLQALKAILPFYAGQVKCIYIDPPYNTGSAFEHYDDNLEHTKWLSMMYPRLELLRELLAENGSIWISIDDDEGHYLKVICDEIFGRNNFVNTVIWQKKFSPQNDAKWLSDNHDLILVYAKNKEIWRPCLLPRSDEMDARYKNTDNDPRGAWTSSDLTVRTYVESCDYPITTPSGKIANPTKGRCWGVNKEKFQELVADNRIWFGKNGNNTPRIKTFLNEVQGGMVSVTVWLHSEVGHNQDAKKEVKTLFPENAFSTPKPERLLERIIALSTTLGDLVLDSFLGSGTTVAVAHKMGRHYIGIEMGEQAKTHCAVRLQKVIEGEQGGISKAVDWQGGGGFRFFTLGAPVFDSAGRINETINFAQLAAHIWFSETKTPWNMPTTNTTALGVYKSTAYALLYNGILHDRRVNGGNVLTGKTLEVIQYDLLGMNYEKLVIYGEYSRIGNVRLKTENIEFKQTPYDVKKK</sequence>
<dbReference type="Pfam" id="PF01555">
    <property type="entry name" value="N6_N4_Mtase"/>
    <property type="match status" value="1"/>
</dbReference>
<dbReference type="InterPro" id="IPR002941">
    <property type="entry name" value="DNA_methylase_N4/N6"/>
</dbReference>
<evidence type="ECO:0000256" key="3">
    <source>
        <dbReference type="ARBA" id="ARBA00022679"/>
    </source>
</evidence>
<dbReference type="PRINTS" id="PR00508">
    <property type="entry name" value="S21N4MTFRASE"/>
</dbReference>
<proteinExistence type="inferred from homology"/>
<dbReference type="EC" id="2.1.1.72" evidence="5"/>